<evidence type="ECO:0000313" key="2">
    <source>
        <dbReference type="EMBL" id="CCA26615.1"/>
    </source>
</evidence>
<name>F0WJ97_9STRA</name>
<evidence type="ECO:0000313" key="1">
    <source>
        <dbReference type="EMBL" id="CCA21344.1"/>
    </source>
</evidence>
<gene>
    <name evidence="1" type="primary">AlNc14C119G6628</name>
    <name evidence="2" type="synonym">AlNc14C395G11319</name>
    <name evidence="1" type="ORF">ALNC14_074870</name>
    <name evidence="2" type="ORF">ALNC14_127590</name>
</gene>
<dbReference type="AlphaFoldDB" id="F0WJ97"/>
<reference evidence="1" key="1">
    <citation type="journal article" date="2011" name="PLoS Biol.">
        <title>Gene gain and loss during evolution of obligate parasitism in the white rust pathogen of Arabidopsis thaliana.</title>
        <authorList>
            <person name="Kemen E."/>
            <person name="Gardiner A."/>
            <person name="Schultz-Larsen T."/>
            <person name="Kemen A.C."/>
            <person name="Balmuth A.L."/>
            <person name="Robert-Seilaniantz A."/>
            <person name="Bailey K."/>
            <person name="Holub E."/>
            <person name="Studholme D.J."/>
            <person name="Maclean D."/>
            <person name="Jones J.D."/>
        </authorList>
    </citation>
    <scope>NUCLEOTIDE SEQUENCE</scope>
</reference>
<dbReference type="HOGENOM" id="CLU_2709986_0_0_1"/>
<accession>F0WJ97</accession>
<dbReference type="EMBL" id="FR824438">
    <property type="protein sequence ID" value="CCA26615.1"/>
    <property type="molecule type" value="Genomic_DNA"/>
</dbReference>
<reference evidence="1" key="2">
    <citation type="submission" date="2011-02" db="EMBL/GenBank/DDBJ databases">
        <authorList>
            <person name="MacLean D."/>
        </authorList>
    </citation>
    <scope>NUCLEOTIDE SEQUENCE</scope>
</reference>
<dbReference type="EMBL" id="FR824164">
    <property type="protein sequence ID" value="CCA21344.1"/>
    <property type="molecule type" value="Genomic_DNA"/>
</dbReference>
<organism evidence="1">
    <name type="scientific">Albugo laibachii Nc14</name>
    <dbReference type="NCBI Taxonomy" id="890382"/>
    <lineage>
        <taxon>Eukaryota</taxon>
        <taxon>Sar</taxon>
        <taxon>Stramenopiles</taxon>
        <taxon>Oomycota</taxon>
        <taxon>Peronosporomycetes</taxon>
        <taxon>Albuginales</taxon>
        <taxon>Albuginaceae</taxon>
        <taxon>Albugo</taxon>
    </lineage>
</organism>
<proteinExistence type="predicted"/>
<sequence>MMRCYIENVNRTEIKYEVTRQQCTCNRMCILLHKIILRSVLIKLICSTKNLTKLIRNQHDNVGLAFLIDSAMAL</sequence>
<protein>
    <submittedName>
        <fullName evidence="1">AlNc14C119G6628 protein</fullName>
    </submittedName>
    <submittedName>
        <fullName evidence="2">AlNc14C395G11319 protein</fullName>
    </submittedName>
</protein>